<dbReference type="Proteomes" id="UP000015241">
    <property type="component" value="Unassembled WGS sequence"/>
</dbReference>
<protein>
    <submittedName>
        <fullName evidence="1">Uncharacterized protein</fullName>
    </submittedName>
</protein>
<sequence>MAHPELASQGDESLTDVARLAGLPEPLHYLLAVEECNSAKVHFVDLGSSAL</sequence>
<evidence type="ECO:0000313" key="1">
    <source>
        <dbReference type="EMBL" id="EPS93620.1"/>
    </source>
</evidence>
<dbReference type="AlphaFoldDB" id="S8EVD7"/>
<name>S8EVD7_FOMSC</name>
<reference evidence="1 2" key="1">
    <citation type="journal article" date="2012" name="Science">
        <title>The Paleozoic origin of enzymatic lignin decomposition reconstructed from 31 fungal genomes.</title>
        <authorList>
            <person name="Floudas D."/>
            <person name="Binder M."/>
            <person name="Riley R."/>
            <person name="Barry K."/>
            <person name="Blanchette R.A."/>
            <person name="Henrissat B."/>
            <person name="Martinez A.T."/>
            <person name="Otillar R."/>
            <person name="Spatafora J.W."/>
            <person name="Yadav J.S."/>
            <person name="Aerts A."/>
            <person name="Benoit I."/>
            <person name="Boyd A."/>
            <person name="Carlson A."/>
            <person name="Copeland A."/>
            <person name="Coutinho P.M."/>
            <person name="de Vries R.P."/>
            <person name="Ferreira P."/>
            <person name="Findley K."/>
            <person name="Foster B."/>
            <person name="Gaskell J."/>
            <person name="Glotzer D."/>
            <person name="Gorecki P."/>
            <person name="Heitman J."/>
            <person name="Hesse C."/>
            <person name="Hori C."/>
            <person name="Igarashi K."/>
            <person name="Jurgens J.A."/>
            <person name="Kallen N."/>
            <person name="Kersten P."/>
            <person name="Kohler A."/>
            <person name="Kuees U."/>
            <person name="Kumar T.K.A."/>
            <person name="Kuo A."/>
            <person name="LaButti K."/>
            <person name="Larrondo L.F."/>
            <person name="Lindquist E."/>
            <person name="Ling A."/>
            <person name="Lombard V."/>
            <person name="Lucas S."/>
            <person name="Lundell T."/>
            <person name="Martin R."/>
            <person name="McLaughlin D.J."/>
            <person name="Morgenstern I."/>
            <person name="Morin E."/>
            <person name="Murat C."/>
            <person name="Nagy L.G."/>
            <person name="Nolan M."/>
            <person name="Ohm R.A."/>
            <person name="Patyshakuliyeva A."/>
            <person name="Rokas A."/>
            <person name="Ruiz-Duenas F.J."/>
            <person name="Sabat G."/>
            <person name="Salamov A."/>
            <person name="Samejima M."/>
            <person name="Schmutz J."/>
            <person name="Slot J.C."/>
            <person name="St John F."/>
            <person name="Stenlid J."/>
            <person name="Sun H."/>
            <person name="Sun S."/>
            <person name="Syed K."/>
            <person name="Tsang A."/>
            <person name="Wiebenga A."/>
            <person name="Young D."/>
            <person name="Pisabarro A."/>
            <person name="Eastwood D.C."/>
            <person name="Martin F."/>
            <person name="Cullen D."/>
            <person name="Grigoriev I.V."/>
            <person name="Hibbett D.S."/>
        </authorList>
    </citation>
    <scope>NUCLEOTIDE SEQUENCE</scope>
    <source>
        <strain evidence="2">FP-58527</strain>
    </source>
</reference>
<gene>
    <name evidence="1" type="ORF">FOMPIDRAFT_93099</name>
</gene>
<keyword evidence="2" id="KW-1185">Reference proteome</keyword>
<evidence type="ECO:0000313" key="2">
    <source>
        <dbReference type="Proteomes" id="UP000015241"/>
    </source>
</evidence>
<dbReference type="EMBL" id="KE504265">
    <property type="protein sequence ID" value="EPS93620.1"/>
    <property type="molecule type" value="Genomic_DNA"/>
</dbReference>
<accession>S8EVD7</accession>
<dbReference type="InParanoid" id="S8EVD7"/>
<organism evidence="1 2">
    <name type="scientific">Fomitopsis schrenkii</name>
    <name type="common">Brown rot fungus</name>
    <dbReference type="NCBI Taxonomy" id="2126942"/>
    <lineage>
        <taxon>Eukaryota</taxon>
        <taxon>Fungi</taxon>
        <taxon>Dikarya</taxon>
        <taxon>Basidiomycota</taxon>
        <taxon>Agaricomycotina</taxon>
        <taxon>Agaricomycetes</taxon>
        <taxon>Polyporales</taxon>
        <taxon>Fomitopsis</taxon>
    </lineage>
</organism>
<proteinExistence type="predicted"/>
<dbReference type="HOGENOM" id="CLU_3106343_0_0_1"/>